<evidence type="ECO:0000313" key="4">
    <source>
        <dbReference type="Proteomes" id="UP000189229"/>
    </source>
</evidence>
<evidence type="ECO:0000313" key="3">
    <source>
        <dbReference type="Proteomes" id="UP000188532"/>
    </source>
</evidence>
<dbReference type="EMBL" id="MVBM01000001">
    <property type="protein sequence ID" value="OOK81856.1"/>
    <property type="molecule type" value="Genomic_DNA"/>
</dbReference>
<evidence type="ECO:0000313" key="2">
    <source>
        <dbReference type="EMBL" id="OOK83824.1"/>
    </source>
</evidence>
<accession>A0A1V3XXA1</accession>
<sequence length="53" mass="6219">MLRRYRRARSGESEIHSYATSKSCRREIESAPDVAVRRFSEEEGICIVMMQHC</sequence>
<proteinExistence type="predicted"/>
<reference evidence="3 4" key="1">
    <citation type="submission" date="2017-02" db="EMBL/GenBank/DDBJ databases">
        <title>Complete genome sequences of Mycobacterium kansasii strains isolated from rhesus macaques.</title>
        <authorList>
            <person name="Panda A."/>
            <person name="Nagaraj S."/>
            <person name="Zhao X."/>
            <person name="Tettelin H."/>
            <person name="Detolla L.J."/>
        </authorList>
    </citation>
    <scope>NUCLEOTIDE SEQUENCE [LARGE SCALE GENOMIC DNA]</scope>
    <source>
        <strain evidence="2 3">11-3469</strain>
        <strain evidence="1 4">11-3813</strain>
    </source>
</reference>
<name>A0A1V3XXA1_MYCKA</name>
<gene>
    <name evidence="2" type="ORF">BZL29_0916</name>
    <name evidence="1" type="ORF">BZL30_0990</name>
</gene>
<dbReference type="Proteomes" id="UP000189229">
    <property type="component" value="Unassembled WGS sequence"/>
</dbReference>
<dbReference type="AlphaFoldDB" id="A0A1V3XXA1"/>
<dbReference type="EMBL" id="MVBN01000001">
    <property type="protein sequence ID" value="OOK83824.1"/>
    <property type="molecule type" value="Genomic_DNA"/>
</dbReference>
<protein>
    <submittedName>
        <fullName evidence="2">Uncharacterized protein</fullName>
    </submittedName>
</protein>
<comment type="caution">
    <text evidence="2">The sequence shown here is derived from an EMBL/GenBank/DDBJ whole genome shotgun (WGS) entry which is preliminary data.</text>
</comment>
<dbReference type="Proteomes" id="UP000188532">
    <property type="component" value="Unassembled WGS sequence"/>
</dbReference>
<evidence type="ECO:0000313" key="1">
    <source>
        <dbReference type="EMBL" id="OOK81856.1"/>
    </source>
</evidence>
<organism evidence="2 3">
    <name type="scientific">Mycobacterium kansasii</name>
    <dbReference type="NCBI Taxonomy" id="1768"/>
    <lineage>
        <taxon>Bacteria</taxon>
        <taxon>Bacillati</taxon>
        <taxon>Actinomycetota</taxon>
        <taxon>Actinomycetes</taxon>
        <taxon>Mycobacteriales</taxon>
        <taxon>Mycobacteriaceae</taxon>
        <taxon>Mycobacterium</taxon>
    </lineage>
</organism>